<sequence>MAIQRVEVFRLRQPVTAAAGPSGATYHERRSILVRLRDDDGLDGWGETYARAGVAATIEEIGELLVGRDASDARPLIDELRIATADQLALSAIAIALDDLRARRLGVSVSALYGGRRRDSVRGYASSGGYVEGVDPERSWPDEVSAAVRDGFTACKIRIGRFAPTRELPILANVRRLVGDEVDLMVDANGAYAVPRAREVARGLAELRFRWLEEPLIRHRGGLTYPGYEHLGGLDIAIAAAEGLETRGAFDAFLNRTPVDIVQPDVAICGGIGELLFVADLAALRGRQCVPHAWGGAVLLAATLQAISLIPEPSELVGPDSPLLEVDRFDNPMRTRLASEPFAFAAGRMSIPDGPGLGITVDEDFVRHAAG</sequence>
<dbReference type="Gene3D" id="3.20.20.120">
    <property type="entry name" value="Enolase-like C-terminal domain"/>
    <property type="match status" value="1"/>
</dbReference>
<dbReference type="Gene3D" id="3.30.390.10">
    <property type="entry name" value="Enolase-like, N-terminal domain"/>
    <property type="match status" value="1"/>
</dbReference>
<dbReference type="SFLD" id="SFLDG00179">
    <property type="entry name" value="mandelate_racemase"/>
    <property type="match status" value="1"/>
</dbReference>
<dbReference type="InterPro" id="IPR013342">
    <property type="entry name" value="Mandelate_racemase_C"/>
</dbReference>
<accession>A0A917SY51</accession>
<dbReference type="GO" id="GO:0009063">
    <property type="term" value="P:amino acid catabolic process"/>
    <property type="evidence" value="ECO:0007669"/>
    <property type="project" value="InterPro"/>
</dbReference>
<dbReference type="InterPro" id="IPR018110">
    <property type="entry name" value="Mandel_Rmase/mucon_lact_enz_CS"/>
</dbReference>
<evidence type="ECO:0000259" key="2">
    <source>
        <dbReference type="SMART" id="SM00922"/>
    </source>
</evidence>
<dbReference type="PROSITE" id="PS00909">
    <property type="entry name" value="MR_MLE_2"/>
    <property type="match status" value="1"/>
</dbReference>
<keyword evidence="4" id="KW-1185">Reference proteome</keyword>
<dbReference type="EMBL" id="BMPI01000001">
    <property type="protein sequence ID" value="GGM04214.1"/>
    <property type="molecule type" value="Genomic_DNA"/>
</dbReference>
<protein>
    <submittedName>
        <fullName evidence="3">D-galactarolactone cycloisomerase</fullName>
    </submittedName>
</protein>
<gene>
    <name evidence="3" type="primary">gci</name>
    <name evidence="3" type="ORF">GCM10007977_001870</name>
</gene>
<proteinExistence type="predicted"/>
<dbReference type="SUPFAM" id="SSF51604">
    <property type="entry name" value="Enolase C-terminal domain-like"/>
    <property type="match status" value="1"/>
</dbReference>
<dbReference type="InterPro" id="IPR036849">
    <property type="entry name" value="Enolase-like_C_sf"/>
</dbReference>
<evidence type="ECO:0000313" key="3">
    <source>
        <dbReference type="EMBL" id="GGM04214.1"/>
    </source>
</evidence>
<dbReference type="GO" id="GO:0016829">
    <property type="term" value="F:lyase activity"/>
    <property type="evidence" value="ECO:0007669"/>
    <property type="project" value="UniProtKB-KW"/>
</dbReference>
<evidence type="ECO:0000313" key="4">
    <source>
        <dbReference type="Proteomes" id="UP000642070"/>
    </source>
</evidence>
<dbReference type="Pfam" id="PF13378">
    <property type="entry name" value="MR_MLE_C"/>
    <property type="match status" value="1"/>
</dbReference>
<keyword evidence="1" id="KW-0456">Lyase</keyword>
<name>A0A917SY51_9ACTN</name>
<dbReference type="PANTHER" id="PTHR48080">
    <property type="entry name" value="D-GALACTONATE DEHYDRATASE-RELATED"/>
    <property type="match status" value="1"/>
</dbReference>
<dbReference type="SUPFAM" id="SSF54826">
    <property type="entry name" value="Enolase N-terminal domain-like"/>
    <property type="match status" value="1"/>
</dbReference>
<dbReference type="SFLD" id="SFLDS00001">
    <property type="entry name" value="Enolase"/>
    <property type="match status" value="1"/>
</dbReference>
<comment type="caution">
    <text evidence="3">The sequence shown here is derived from an EMBL/GenBank/DDBJ whole genome shotgun (WGS) entry which is preliminary data.</text>
</comment>
<dbReference type="Pfam" id="PF02746">
    <property type="entry name" value="MR_MLE_N"/>
    <property type="match status" value="1"/>
</dbReference>
<evidence type="ECO:0000256" key="1">
    <source>
        <dbReference type="ARBA" id="ARBA00023239"/>
    </source>
</evidence>
<dbReference type="InterPro" id="IPR029017">
    <property type="entry name" value="Enolase-like_N"/>
</dbReference>
<dbReference type="InterPro" id="IPR029065">
    <property type="entry name" value="Enolase_C-like"/>
</dbReference>
<organism evidence="3 4">
    <name type="scientific">Dactylosporangium sucinum</name>
    <dbReference type="NCBI Taxonomy" id="1424081"/>
    <lineage>
        <taxon>Bacteria</taxon>
        <taxon>Bacillati</taxon>
        <taxon>Actinomycetota</taxon>
        <taxon>Actinomycetes</taxon>
        <taxon>Micromonosporales</taxon>
        <taxon>Micromonosporaceae</taxon>
        <taxon>Dactylosporangium</taxon>
    </lineage>
</organism>
<reference evidence="3" key="1">
    <citation type="journal article" date="2014" name="Int. J. Syst. Evol. Microbiol.">
        <title>Complete genome sequence of Corynebacterium casei LMG S-19264T (=DSM 44701T), isolated from a smear-ripened cheese.</title>
        <authorList>
            <consortium name="US DOE Joint Genome Institute (JGI-PGF)"/>
            <person name="Walter F."/>
            <person name="Albersmeier A."/>
            <person name="Kalinowski J."/>
            <person name="Ruckert C."/>
        </authorList>
    </citation>
    <scope>NUCLEOTIDE SEQUENCE</scope>
    <source>
        <strain evidence="3">JCM 19831</strain>
    </source>
</reference>
<dbReference type="SMART" id="SM00922">
    <property type="entry name" value="MR_MLE"/>
    <property type="match status" value="1"/>
</dbReference>
<dbReference type="Proteomes" id="UP000642070">
    <property type="component" value="Unassembled WGS sequence"/>
</dbReference>
<dbReference type="InterPro" id="IPR013341">
    <property type="entry name" value="Mandelate_racemase_N_dom"/>
</dbReference>
<dbReference type="PANTHER" id="PTHR48080:SF2">
    <property type="entry name" value="D-GALACTONATE DEHYDRATASE"/>
    <property type="match status" value="1"/>
</dbReference>
<dbReference type="AlphaFoldDB" id="A0A917SY51"/>
<dbReference type="CDD" id="cd03316">
    <property type="entry name" value="MR_like"/>
    <property type="match status" value="1"/>
</dbReference>
<reference evidence="3" key="2">
    <citation type="submission" date="2020-09" db="EMBL/GenBank/DDBJ databases">
        <authorList>
            <person name="Sun Q."/>
            <person name="Ohkuma M."/>
        </authorList>
    </citation>
    <scope>NUCLEOTIDE SEQUENCE</scope>
    <source>
        <strain evidence="3">JCM 19831</strain>
    </source>
</reference>
<feature type="domain" description="Mandelate racemase/muconate lactonizing enzyme C-terminal" evidence="2">
    <location>
        <begin position="141"/>
        <end position="226"/>
    </location>
</feature>
<dbReference type="RefSeq" id="WP_190247716.1">
    <property type="nucleotide sequence ID" value="NZ_BMPI01000001.1"/>
</dbReference>
<dbReference type="InterPro" id="IPR034593">
    <property type="entry name" value="DgoD-like"/>
</dbReference>